<dbReference type="RefSeq" id="WP_091548595.1">
    <property type="nucleotide sequence ID" value="NZ_FONY01000033.1"/>
</dbReference>
<reference evidence="2 3" key="1">
    <citation type="submission" date="2016-10" db="EMBL/GenBank/DDBJ databases">
        <authorList>
            <person name="de Groot N.N."/>
        </authorList>
    </citation>
    <scope>NUCLEOTIDE SEQUENCE [LARGE SCALE GENOMIC DNA]</scope>
    <source>
        <strain>GEY</strain>
        <strain evidence="3">DSM 9560</strain>
    </source>
</reference>
<name>A0A1I2IJK1_9BACT</name>
<evidence type="ECO:0000313" key="3">
    <source>
        <dbReference type="Proteomes" id="UP000199513"/>
    </source>
</evidence>
<evidence type="ECO:0000256" key="1">
    <source>
        <dbReference type="SAM" id="SignalP"/>
    </source>
</evidence>
<evidence type="ECO:0008006" key="4">
    <source>
        <dbReference type="Google" id="ProtNLM"/>
    </source>
</evidence>
<dbReference type="EMBL" id="FONY01000033">
    <property type="protein sequence ID" value="SFF42552.1"/>
    <property type="molecule type" value="Genomic_DNA"/>
</dbReference>
<feature type="signal peptide" evidence="1">
    <location>
        <begin position="1"/>
        <end position="22"/>
    </location>
</feature>
<dbReference type="OrthoDB" id="976741at2"/>
<feature type="chain" id="PRO_5011623959" description="YARHG domain-containing protein" evidence="1">
    <location>
        <begin position="23"/>
        <end position="279"/>
    </location>
</feature>
<evidence type="ECO:0000313" key="2">
    <source>
        <dbReference type="EMBL" id="SFF42552.1"/>
    </source>
</evidence>
<gene>
    <name evidence="2" type="ORF">SAMN04488541_103323</name>
</gene>
<protein>
    <recommendedName>
        <fullName evidence="4">YARHG domain-containing protein</fullName>
    </recommendedName>
</protein>
<keyword evidence="1" id="KW-0732">Signal</keyword>
<proteinExistence type="predicted"/>
<organism evidence="2 3">
    <name type="scientific">Thermoflexibacter ruber</name>
    <dbReference type="NCBI Taxonomy" id="1003"/>
    <lineage>
        <taxon>Bacteria</taxon>
        <taxon>Pseudomonadati</taxon>
        <taxon>Bacteroidota</taxon>
        <taxon>Cytophagia</taxon>
        <taxon>Cytophagales</taxon>
        <taxon>Thermoflexibacteraceae</taxon>
        <taxon>Thermoflexibacter</taxon>
    </lineage>
</organism>
<sequence>MKINPIAYFVLILLTFHLESHAQQLGTYLGDETPFYAATKQMSQFFRRFNNEEDRNGKPYFSTDKMYRETEQRKKYINLLFNNENQSFTTNLRNEFIQAVTSKESGQFLDFHGGRWFAEVRANFTYLGKPEVVTLFLELQKEGLGSKWVLSNVYFPAFNNLFLGDTTGASKKFLHPQSHEIDFMNLIRAFETLRDVELYTKKGYQPDMLSIFFYEMKKNTLRFETVAEVKFHFLQINNWYFEVSNFNRTGNNTGWLISNLMKIPENQKNILEKFIFTKR</sequence>
<dbReference type="AlphaFoldDB" id="A0A1I2IJK1"/>
<dbReference type="Proteomes" id="UP000199513">
    <property type="component" value="Unassembled WGS sequence"/>
</dbReference>
<accession>A0A1I2IJK1</accession>
<keyword evidence="3" id="KW-1185">Reference proteome</keyword>